<organism evidence="3">
    <name type="scientific">Arabidopsis lyrata subsp. lyrata</name>
    <name type="common">Lyre-leaved rock-cress</name>
    <dbReference type="NCBI Taxonomy" id="81972"/>
    <lineage>
        <taxon>Eukaryota</taxon>
        <taxon>Viridiplantae</taxon>
        <taxon>Streptophyta</taxon>
        <taxon>Embryophyta</taxon>
        <taxon>Tracheophyta</taxon>
        <taxon>Spermatophyta</taxon>
        <taxon>Magnoliopsida</taxon>
        <taxon>eudicotyledons</taxon>
        <taxon>Gunneridae</taxon>
        <taxon>Pentapetalae</taxon>
        <taxon>rosids</taxon>
        <taxon>malvids</taxon>
        <taxon>Brassicales</taxon>
        <taxon>Brassicaceae</taxon>
        <taxon>Camelineae</taxon>
        <taxon>Arabidopsis</taxon>
    </lineage>
</organism>
<dbReference type="AlphaFoldDB" id="D7MT89"/>
<accession>D7MT89</accession>
<dbReference type="HOGENOM" id="CLU_2112234_0_0_1"/>
<keyword evidence="3" id="KW-1185">Reference proteome</keyword>
<protein>
    <submittedName>
        <fullName evidence="2">Predicted protein</fullName>
    </submittedName>
</protein>
<proteinExistence type="predicted"/>
<sequence>MDRRDEAGGEAEERKSAEAEEKQRKDREARIGEGEKFEEPNKMWHVAPKDILADYSQIYRRYVQENMGWGQQVVGGEGRRGSGLRCASPEVSPVRFLIKINDNFCKHHISEYLRP</sequence>
<dbReference type="EMBL" id="GL348720">
    <property type="protein sequence ID" value="EFH42914.1"/>
    <property type="molecule type" value="Genomic_DNA"/>
</dbReference>
<evidence type="ECO:0000256" key="1">
    <source>
        <dbReference type="SAM" id="MobiDB-lite"/>
    </source>
</evidence>
<name>D7MT89_ARALL</name>
<dbReference type="Proteomes" id="UP000008694">
    <property type="component" value="Unassembled WGS sequence"/>
</dbReference>
<dbReference type="Gramene" id="fgenesh1_pg.C_scaffold_8002504">
    <property type="protein sequence ID" value="fgenesh1_pg.C_scaffold_8002504"/>
    <property type="gene ID" value="fgenesh1_pg.C_scaffold_8002504"/>
</dbReference>
<reference evidence="3" key="1">
    <citation type="journal article" date="2011" name="Nat. Genet.">
        <title>The Arabidopsis lyrata genome sequence and the basis of rapid genome size change.</title>
        <authorList>
            <person name="Hu T.T."/>
            <person name="Pattyn P."/>
            <person name="Bakker E.G."/>
            <person name="Cao J."/>
            <person name="Cheng J.-F."/>
            <person name="Clark R.M."/>
            <person name="Fahlgren N."/>
            <person name="Fawcett J.A."/>
            <person name="Grimwood J."/>
            <person name="Gundlach H."/>
            <person name="Haberer G."/>
            <person name="Hollister J.D."/>
            <person name="Ossowski S."/>
            <person name="Ottilar R.P."/>
            <person name="Salamov A.A."/>
            <person name="Schneeberger K."/>
            <person name="Spannagl M."/>
            <person name="Wang X."/>
            <person name="Yang L."/>
            <person name="Nasrallah M.E."/>
            <person name="Bergelson J."/>
            <person name="Carrington J.C."/>
            <person name="Gaut B.S."/>
            <person name="Schmutz J."/>
            <person name="Mayer K.F.X."/>
            <person name="Van de Peer Y."/>
            <person name="Grigoriev I.V."/>
            <person name="Nordborg M."/>
            <person name="Weigel D."/>
            <person name="Guo Y.-L."/>
        </authorList>
    </citation>
    <scope>NUCLEOTIDE SEQUENCE [LARGE SCALE GENOMIC DNA]</scope>
    <source>
        <strain evidence="3">cv. MN47</strain>
    </source>
</reference>
<evidence type="ECO:0000313" key="2">
    <source>
        <dbReference type="EMBL" id="EFH42914.1"/>
    </source>
</evidence>
<evidence type="ECO:0000313" key="3">
    <source>
        <dbReference type="Proteomes" id="UP000008694"/>
    </source>
</evidence>
<feature type="region of interest" description="Disordered" evidence="1">
    <location>
        <begin position="1"/>
        <end position="36"/>
    </location>
</feature>
<gene>
    <name evidence="2" type="ORF">ARALYDRAFT_358717</name>
</gene>